<comment type="similarity">
    <text evidence="1">Belongs to the plant acyltransferase family.</text>
</comment>
<evidence type="ECO:0000313" key="5">
    <source>
        <dbReference type="Proteomes" id="UP001408789"/>
    </source>
</evidence>
<dbReference type="PANTHER" id="PTHR31623:SF86">
    <property type="entry name" value="DEACETYLVINDOLINE O-ACETYLTRANSFERASE"/>
    <property type="match status" value="1"/>
</dbReference>
<evidence type="ECO:0000256" key="2">
    <source>
        <dbReference type="ARBA" id="ARBA00022679"/>
    </source>
</evidence>
<reference evidence="4 5" key="1">
    <citation type="submission" date="2024-04" db="EMBL/GenBank/DDBJ databases">
        <title>The reference genome of an endangered Asteraceae, Deinandra increscens subsp. villosa, native to the Central Coast of California.</title>
        <authorList>
            <person name="Guilliams M."/>
            <person name="Hasenstab-Lehman K."/>
            <person name="Meyer R."/>
            <person name="Mcevoy S."/>
        </authorList>
    </citation>
    <scope>NUCLEOTIDE SEQUENCE [LARGE SCALE GENOMIC DNA]</scope>
    <source>
        <tissue evidence="4">Leaf</tissue>
    </source>
</reference>
<dbReference type="Pfam" id="PF02458">
    <property type="entry name" value="Transferase"/>
    <property type="match status" value="1"/>
</dbReference>
<protein>
    <recommendedName>
        <fullName evidence="6">Transferase, Chloramphenicol acetyltransferase-like domain protein</fullName>
    </recommendedName>
</protein>
<evidence type="ECO:0008006" key="6">
    <source>
        <dbReference type="Google" id="ProtNLM"/>
    </source>
</evidence>
<dbReference type="AlphaFoldDB" id="A0AAP0CTT3"/>
<dbReference type="InterPro" id="IPR023213">
    <property type="entry name" value="CAT-like_dom_sf"/>
</dbReference>
<evidence type="ECO:0000256" key="1">
    <source>
        <dbReference type="ARBA" id="ARBA00009861"/>
    </source>
</evidence>
<accession>A0AAP0CTT3</accession>
<dbReference type="EMBL" id="JBCNJP010000019">
    <property type="protein sequence ID" value="KAK9062779.1"/>
    <property type="molecule type" value="Genomic_DNA"/>
</dbReference>
<evidence type="ECO:0000256" key="3">
    <source>
        <dbReference type="ARBA" id="ARBA00023315"/>
    </source>
</evidence>
<dbReference type="PANTHER" id="PTHR31623">
    <property type="entry name" value="F21J9.9"/>
    <property type="match status" value="1"/>
</dbReference>
<dbReference type="Proteomes" id="UP001408789">
    <property type="component" value="Unassembled WGS sequence"/>
</dbReference>
<keyword evidence="3" id="KW-0012">Acyltransferase</keyword>
<name>A0AAP0CTT3_9ASTR</name>
<dbReference type="GO" id="GO:0016746">
    <property type="term" value="F:acyltransferase activity"/>
    <property type="evidence" value="ECO:0007669"/>
    <property type="project" value="UniProtKB-KW"/>
</dbReference>
<sequence length="439" mass="48313">MMGKQLHTIISREIIKPSNPTPSNLNTYNLSEIDIIAGKAYLPLVFFYPNNLNCSLLTAQEKARVLKKSLSQTLTRYYPFAGRLSTHLAPYIDCNDEGVVFLEATIDSELDAFKLISEHDENHLDASFADDMVCYNSPHNVSLVGVQLNHFVCGGVALAVSMSHIIGDSCTLASFMTHWASVAADYGLVDHKSVLLPLNPFFIHSPRSNSILPDSSAVINQDLISNYVMRTFVFPNSKLSDLKNKVVAAGSINNPTRVEVLTSLLHKTALLAAATNNSGCFKPSYLFIMVDIRNKLVEKLPQNTAGNFASFMMVPTRDKSETSLSMLVGEIKKHKLQMEGVQSVKHAAENLISSMSKLGNEALYACTSSCGFPFNKVDFGWGKPVATAFALRSAGKNGFVLMDTPEDDGIQAQVILEKQDMEVFENDMEMLSFCQMNNV</sequence>
<comment type="caution">
    <text evidence="4">The sequence shown here is derived from an EMBL/GenBank/DDBJ whole genome shotgun (WGS) entry which is preliminary data.</text>
</comment>
<organism evidence="4 5">
    <name type="scientific">Deinandra increscens subsp. villosa</name>
    <dbReference type="NCBI Taxonomy" id="3103831"/>
    <lineage>
        <taxon>Eukaryota</taxon>
        <taxon>Viridiplantae</taxon>
        <taxon>Streptophyta</taxon>
        <taxon>Embryophyta</taxon>
        <taxon>Tracheophyta</taxon>
        <taxon>Spermatophyta</taxon>
        <taxon>Magnoliopsida</taxon>
        <taxon>eudicotyledons</taxon>
        <taxon>Gunneridae</taxon>
        <taxon>Pentapetalae</taxon>
        <taxon>asterids</taxon>
        <taxon>campanulids</taxon>
        <taxon>Asterales</taxon>
        <taxon>Asteraceae</taxon>
        <taxon>Asteroideae</taxon>
        <taxon>Heliantheae alliance</taxon>
        <taxon>Madieae</taxon>
        <taxon>Madiinae</taxon>
        <taxon>Deinandra</taxon>
    </lineage>
</organism>
<keyword evidence="2" id="KW-0808">Transferase</keyword>
<dbReference type="Gene3D" id="3.30.559.10">
    <property type="entry name" value="Chloramphenicol acetyltransferase-like domain"/>
    <property type="match status" value="2"/>
</dbReference>
<evidence type="ECO:0000313" key="4">
    <source>
        <dbReference type="EMBL" id="KAK9062779.1"/>
    </source>
</evidence>
<proteinExistence type="inferred from homology"/>
<gene>
    <name evidence="4" type="ORF">SSX86_019969</name>
</gene>
<keyword evidence="5" id="KW-1185">Reference proteome</keyword>